<gene>
    <name evidence="3" type="ORF">RJ639_042579</name>
</gene>
<keyword evidence="4" id="KW-1185">Reference proteome</keyword>
<dbReference type="AlphaFoldDB" id="A0AA88WE62"/>
<evidence type="ECO:0000259" key="2">
    <source>
        <dbReference type="Pfam" id="PF11955"/>
    </source>
</evidence>
<accession>A0AA88WE62</accession>
<organism evidence="3 4">
    <name type="scientific">Escallonia herrerae</name>
    <dbReference type="NCBI Taxonomy" id="1293975"/>
    <lineage>
        <taxon>Eukaryota</taxon>
        <taxon>Viridiplantae</taxon>
        <taxon>Streptophyta</taxon>
        <taxon>Embryophyta</taxon>
        <taxon>Tracheophyta</taxon>
        <taxon>Spermatophyta</taxon>
        <taxon>Magnoliopsida</taxon>
        <taxon>eudicotyledons</taxon>
        <taxon>Gunneridae</taxon>
        <taxon>Pentapetalae</taxon>
        <taxon>asterids</taxon>
        <taxon>campanulids</taxon>
        <taxon>Escalloniales</taxon>
        <taxon>Escalloniaceae</taxon>
        <taxon>Escallonia</taxon>
    </lineage>
</organism>
<feature type="domain" description="PORR" evidence="2">
    <location>
        <begin position="7"/>
        <end position="62"/>
    </location>
</feature>
<feature type="region of interest" description="Disordered" evidence="1">
    <location>
        <begin position="65"/>
        <end position="85"/>
    </location>
</feature>
<reference evidence="3" key="1">
    <citation type="submission" date="2022-12" db="EMBL/GenBank/DDBJ databases">
        <title>Draft genome assemblies for two species of Escallonia (Escalloniales).</title>
        <authorList>
            <person name="Chanderbali A."/>
            <person name="Dervinis C."/>
            <person name="Anghel I."/>
            <person name="Soltis D."/>
            <person name="Soltis P."/>
            <person name="Zapata F."/>
        </authorList>
    </citation>
    <scope>NUCLEOTIDE SEQUENCE</scope>
    <source>
        <strain evidence="3">UCBG64.0493</strain>
        <tissue evidence="3">Leaf</tissue>
    </source>
</reference>
<feature type="compositionally biased region" description="Basic and acidic residues" evidence="1">
    <location>
        <begin position="65"/>
        <end position="74"/>
    </location>
</feature>
<comment type="caution">
    <text evidence="3">The sequence shown here is derived from an EMBL/GenBank/DDBJ whole genome shotgun (WGS) entry which is preliminary data.</text>
</comment>
<evidence type="ECO:0000256" key="1">
    <source>
        <dbReference type="SAM" id="MobiDB-lite"/>
    </source>
</evidence>
<feature type="compositionally biased region" description="Polar residues" evidence="1">
    <location>
        <begin position="75"/>
        <end position="85"/>
    </location>
</feature>
<dbReference type="Proteomes" id="UP001188597">
    <property type="component" value="Unassembled WGS sequence"/>
</dbReference>
<evidence type="ECO:0000313" key="4">
    <source>
        <dbReference type="Proteomes" id="UP001188597"/>
    </source>
</evidence>
<dbReference type="InterPro" id="IPR021099">
    <property type="entry name" value="PORR_domain"/>
</dbReference>
<dbReference type="PANTHER" id="PTHR31476:SF15">
    <property type="entry name" value="ASSOCIATED SALT-INDUCIBLE PROTEIN, PUTATIVE-RELATED"/>
    <property type="match status" value="1"/>
</dbReference>
<proteinExistence type="predicted"/>
<protein>
    <recommendedName>
        <fullName evidence="2">PORR domain-containing protein</fullName>
    </recommendedName>
</protein>
<dbReference type="InterPro" id="IPR045040">
    <property type="entry name" value="PORR_fam"/>
</dbReference>
<sequence length="85" mass="9830">MVRNDLNIRDLFLDHPGMFYLSTKGKRHTIFLREAYEKGCLVDPNPAYEARRKLLDLVALGRRGPRDVSLDSKSRNTGQNIDRDL</sequence>
<dbReference type="EMBL" id="JAVXUP010000514">
    <property type="protein sequence ID" value="KAK3026136.1"/>
    <property type="molecule type" value="Genomic_DNA"/>
</dbReference>
<name>A0AA88WE62_9ASTE</name>
<evidence type="ECO:0000313" key="3">
    <source>
        <dbReference type="EMBL" id="KAK3026136.1"/>
    </source>
</evidence>
<dbReference type="GO" id="GO:0003723">
    <property type="term" value="F:RNA binding"/>
    <property type="evidence" value="ECO:0007669"/>
    <property type="project" value="InterPro"/>
</dbReference>
<dbReference type="Pfam" id="PF11955">
    <property type="entry name" value="PORR"/>
    <property type="match status" value="1"/>
</dbReference>
<dbReference type="PANTHER" id="PTHR31476">
    <property type="entry name" value="PROTEIN WHAT'S THIS FACTOR 1 HOMOLOG, CHLOROPLASTIC"/>
    <property type="match status" value="1"/>
</dbReference>